<dbReference type="RefSeq" id="WP_028914306.1">
    <property type="nucleotide sequence ID" value="NZ_VLJS01000047.1"/>
</dbReference>
<feature type="domain" description="Histidine kinase/HSP90-like ATPase" evidence="5">
    <location>
        <begin position="282"/>
        <end position="367"/>
    </location>
</feature>
<dbReference type="Pfam" id="PF02518">
    <property type="entry name" value="HATPase_c"/>
    <property type="match status" value="1"/>
</dbReference>
<accession>A0A562DZV2</accession>
<dbReference type="GO" id="GO:0000155">
    <property type="term" value="F:phosphorelay sensor kinase activity"/>
    <property type="evidence" value="ECO:0007669"/>
    <property type="project" value="InterPro"/>
</dbReference>
<keyword evidence="1" id="KW-0808">Transferase</keyword>
<keyword evidence="3" id="KW-0902">Two-component regulatory system</keyword>
<evidence type="ECO:0000256" key="3">
    <source>
        <dbReference type="ARBA" id="ARBA00023012"/>
    </source>
</evidence>
<comment type="caution">
    <text evidence="7">The sequence shown here is derived from an EMBL/GenBank/DDBJ whole genome shotgun (WGS) entry which is preliminary data.</text>
</comment>
<protein>
    <submittedName>
        <fullName evidence="7">Signal transduction histidine kinase</fullName>
    </submittedName>
</protein>
<organism evidence="7 8">
    <name type="scientific">Pseudoxanthomonas taiwanensis J19</name>
    <dbReference type="NCBI Taxonomy" id="935569"/>
    <lineage>
        <taxon>Bacteria</taxon>
        <taxon>Pseudomonadati</taxon>
        <taxon>Pseudomonadota</taxon>
        <taxon>Gammaproteobacteria</taxon>
        <taxon>Lysobacterales</taxon>
        <taxon>Lysobacteraceae</taxon>
        <taxon>Pseudoxanthomonas</taxon>
    </lineage>
</organism>
<sequence length="368" mass="39849">MRRMLEPLLRPLPLAGLLTILTVGYALRFATPEQQPLALALLGAFLLLFLALQLLPEHWRRSRDLVLVAMAPVILALGGLSYRVNASQVLLVIWVACMFLAWPARTCLAAAAVANIAFCIALRRAGFQEPEPMVLINMGFQALAAICVHYATSAERSRDALARVNADLLATRALLADSARDAERLRMARELHDVAGHKLTAMRLNLRSLLADPQLAGRHELAVAERLSGELMADIRQVVQSLRDDRGLDLATALRALAAPFPRPRLELEIDPGVRVADPAVAETLLRVVQEALTNAARHSGAGTVRVRLQREDGGLAIDIHDDGQCRGPVREGNGLSGMRERLAALGGRLDVGLTPGGSLRLQARLPA</sequence>
<dbReference type="InterPro" id="IPR036890">
    <property type="entry name" value="HATPase_C_sf"/>
</dbReference>
<feature type="transmembrane region" description="Helical" evidence="4">
    <location>
        <begin position="38"/>
        <end position="56"/>
    </location>
</feature>
<proteinExistence type="predicted"/>
<keyword evidence="4" id="KW-0472">Membrane</keyword>
<dbReference type="SUPFAM" id="SSF55874">
    <property type="entry name" value="ATPase domain of HSP90 chaperone/DNA topoisomerase II/histidine kinase"/>
    <property type="match status" value="1"/>
</dbReference>
<dbReference type="InterPro" id="IPR050482">
    <property type="entry name" value="Sensor_HK_TwoCompSys"/>
</dbReference>
<dbReference type="InterPro" id="IPR003594">
    <property type="entry name" value="HATPase_dom"/>
</dbReference>
<dbReference type="CDD" id="cd16917">
    <property type="entry name" value="HATPase_UhpB-NarQ-NarX-like"/>
    <property type="match status" value="1"/>
</dbReference>
<feature type="transmembrane region" description="Helical" evidence="4">
    <location>
        <begin position="89"/>
        <end position="122"/>
    </location>
</feature>
<dbReference type="GO" id="GO:0016020">
    <property type="term" value="C:membrane"/>
    <property type="evidence" value="ECO:0007669"/>
    <property type="project" value="InterPro"/>
</dbReference>
<dbReference type="PANTHER" id="PTHR24421">
    <property type="entry name" value="NITRATE/NITRITE SENSOR PROTEIN NARX-RELATED"/>
    <property type="match status" value="1"/>
</dbReference>
<name>A0A562DZV2_9GAMM</name>
<evidence type="ECO:0000313" key="7">
    <source>
        <dbReference type="EMBL" id="TWH15087.1"/>
    </source>
</evidence>
<dbReference type="EMBL" id="VLJS01000047">
    <property type="protein sequence ID" value="TWH15087.1"/>
    <property type="molecule type" value="Genomic_DNA"/>
</dbReference>
<evidence type="ECO:0000256" key="4">
    <source>
        <dbReference type="SAM" id="Phobius"/>
    </source>
</evidence>
<evidence type="ECO:0000256" key="2">
    <source>
        <dbReference type="ARBA" id="ARBA00022777"/>
    </source>
</evidence>
<dbReference type="Pfam" id="PF07730">
    <property type="entry name" value="HisKA_3"/>
    <property type="match status" value="1"/>
</dbReference>
<dbReference type="InterPro" id="IPR011712">
    <property type="entry name" value="Sig_transdc_His_kin_sub3_dim/P"/>
</dbReference>
<evidence type="ECO:0000256" key="1">
    <source>
        <dbReference type="ARBA" id="ARBA00022679"/>
    </source>
</evidence>
<dbReference type="Gene3D" id="1.20.5.1930">
    <property type="match status" value="1"/>
</dbReference>
<dbReference type="AlphaFoldDB" id="A0A562DZV2"/>
<evidence type="ECO:0000259" key="5">
    <source>
        <dbReference type="Pfam" id="PF02518"/>
    </source>
</evidence>
<dbReference type="Proteomes" id="UP000321583">
    <property type="component" value="Unassembled WGS sequence"/>
</dbReference>
<dbReference type="OrthoDB" id="9797605at2"/>
<dbReference type="GO" id="GO:0046983">
    <property type="term" value="F:protein dimerization activity"/>
    <property type="evidence" value="ECO:0007669"/>
    <property type="project" value="InterPro"/>
</dbReference>
<reference evidence="7 8" key="1">
    <citation type="submission" date="2019-07" db="EMBL/GenBank/DDBJ databases">
        <title>Genome sequencing of lignin-degrading bacterial isolates.</title>
        <authorList>
            <person name="Gladden J."/>
        </authorList>
    </citation>
    <scope>NUCLEOTIDE SEQUENCE [LARGE SCALE GENOMIC DNA]</scope>
    <source>
        <strain evidence="7 8">J19</strain>
    </source>
</reference>
<keyword evidence="4" id="KW-1133">Transmembrane helix</keyword>
<keyword evidence="2 7" id="KW-0418">Kinase</keyword>
<feature type="domain" description="Signal transduction histidine kinase subgroup 3 dimerisation and phosphoacceptor" evidence="6">
    <location>
        <begin position="183"/>
        <end position="245"/>
    </location>
</feature>
<keyword evidence="8" id="KW-1185">Reference proteome</keyword>
<evidence type="ECO:0000313" key="8">
    <source>
        <dbReference type="Proteomes" id="UP000321583"/>
    </source>
</evidence>
<dbReference type="PANTHER" id="PTHR24421:SF59">
    <property type="entry name" value="OXYGEN SENSOR HISTIDINE KINASE NREB"/>
    <property type="match status" value="1"/>
</dbReference>
<dbReference type="Gene3D" id="3.30.565.10">
    <property type="entry name" value="Histidine kinase-like ATPase, C-terminal domain"/>
    <property type="match status" value="1"/>
</dbReference>
<feature type="transmembrane region" description="Helical" evidence="4">
    <location>
        <begin position="65"/>
        <end position="83"/>
    </location>
</feature>
<gene>
    <name evidence="7" type="ORF">L613_000200000430</name>
</gene>
<evidence type="ECO:0000259" key="6">
    <source>
        <dbReference type="Pfam" id="PF07730"/>
    </source>
</evidence>
<keyword evidence="4" id="KW-0812">Transmembrane</keyword>